<keyword evidence="1" id="KW-0175">Coiled coil</keyword>
<evidence type="ECO:0000256" key="1">
    <source>
        <dbReference type="SAM" id="Coils"/>
    </source>
</evidence>
<reference evidence="3" key="1">
    <citation type="journal article" date="2019" name="Int. J. Syst. Evol. Microbiol.">
        <title>The Global Catalogue of Microorganisms (GCM) 10K type strain sequencing project: providing services to taxonomists for standard genome sequencing and annotation.</title>
        <authorList>
            <consortium name="The Broad Institute Genomics Platform"/>
            <consortium name="The Broad Institute Genome Sequencing Center for Infectious Disease"/>
            <person name="Wu L."/>
            <person name="Ma J."/>
        </authorList>
    </citation>
    <scope>NUCLEOTIDE SEQUENCE [LARGE SCALE GENOMIC DNA]</scope>
    <source>
        <strain evidence="3">LMG 24813</strain>
    </source>
</reference>
<dbReference type="Proteomes" id="UP001595848">
    <property type="component" value="Unassembled WGS sequence"/>
</dbReference>
<dbReference type="EMBL" id="JBHSBV010000006">
    <property type="protein sequence ID" value="MFC4202583.1"/>
    <property type="molecule type" value="Genomic_DNA"/>
</dbReference>
<accession>A0ABV8P2Z6</accession>
<dbReference type="RefSeq" id="WP_217964646.1">
    <property type="nucleotide sequence ID" value="NZ_JAHTBN010000004.1"/>
</dbReference>
<evidence type="ECO:0000313" key="2">
    <source>
        <dbReference type="EMBL" id="MFC4202583.1"/>
    </source>
</evidence>
<name>A0ABV8P2Z6_9BURK</name>
<keyword evidence="3" id="KW-1185">Reference proteome</keyword>
<organism evidence="2 3">
    <name type="scientific">Candidimonas humi</name>
    <dbReference type="NCBI Taxonomy" id="683355"/>
    <lineage>
        <taxon>Bacteria</taxon>
        <taxon>Pseudomonadati</taxon>
        <taxon>Pseudomonadota</taxon>
        <taxon>Betaproteobacteria</taxon>
        <taxon>Burkholderiales</taxon>
        <taxon>Alcaligenaceae</taxon>
        <taxon>Candidimonas</taxon>
    </lineage>
</organism>
<dbReference type="InterPro" id="IPR046703">
    <property type="entry name" value="DUF6776"/>
</dbReference>
<gene>
    <name evidence="2" type="ORF">ACFOY1_16650</name>
</gene>
<sequence>MAVLVLSLAAGAAIGRLWGRHDAGRDYARLQAQYQQSVARSADDLAGLHAKVDLLQGQLSVEQSTRSGLEASLQHAQDELARARDRLAFYDQLLPPGPKGSIGIRAFEVRAQGPVLHYRVLLMRNAAGDAPFKGRMQFVATGLRQGKTVKIELEPAQAAGGQGAQPGALAIEFDQFQRSQGLLSLPDGFIPQTVTLDIFEGKTLRASGSADVPLGDGP</sequence>
<protein>
    <submittedName>
        <fullName evidence="2">DUF6776 family protein</fullName>
    </submittedName>
</protein>
<proteinExistence type="predicted"/>
<evidence type="ECO:0000313" key="3">
    <source>
        <dbReference type="Proteomes" id="UP001595848"/>
    </source>
</evidence>
<dbReference type="Pfam" id="PF20567">
    <property type="entry name" value="DUF6776"/>
    <property type="match status" value="1"/>
</dbReference>
<comment type="caution">
    <text evidence="2">The sequence shown here is derived from an EMBL/GenBank/DDBJ whole genome shotgun (WGS) entry which is preliminary data.</text>
</comment>
<feature type="coiled-coil region" evidence="1">
    <location>
        <begin position="66"/>
        <end position="93"/>
    </location>
</feature>